<organism evidence="1">
    <name type="scientific">Spironucleus salmonicida</name>
    <dbReference type="NCBI Taxonomy" id="348837"/>
    <lineage>
        <taxon>Eukaryota</taxon>
        <taxon>Metamonada</taxon>
        <taxon>Diplomonadida</taxon>
        <taxon>Hexamitidae</taxon>
        <taxon>Hexamitinae</taxon>
        <taxon>Spironucleus</taxon>
    </lineage>
</organism>
<reference evidence="2" key="2">
    <citation type="submission" date="2020-12" db="EMBL/GenBank/DDBJ databases">
        <title>New Spironucleus salmonicida genome in near-complete chromosomes.</title>
        <authorList>
            <person name="Xu F."/>
            <person name="Kurt Z."/>
            <person name="Jimenez-Gonzalez A."/>
            <person name="Astvaldsson A."/>
            <person name="Andersson J.O."/>
            <person name="Svard S.G."/>
        </authorList>
    </citation>
    <scope>NUCLEOTIDE SEQUENCE</scope>
    <source>
        <strain evidence="2">ATCC 50377</strain>
    </source>
</reference>
<reference evidence="1 2" key="1">
    <citation type="journal article" date="2014" name="PLoS Genet.">
        <title>The Genome of Spironucleus salmonicida Highlights a Fish Pathogen Adapted to Fluctuating Environments.</title>
        <authorList>
            <person name="Xu F."/>
            <person name="Jerlstrom-Hultqvist J."/>
            <person name="Einarsson E."/>
            <person name="Astvaldsson A."/>
            <person name="Svard S.G."/>
            <person name="Andersson J.O."/>
        </authorList>
    </citation>
    <scope>NUCLEOTIDE SEQUENCE</scope>
    <source>
        <strain evidence="2">ATCC 50377</strain>
    </source>
</reference>
<dbReference type="AlphaFoldDB" id="V6LWL6"/>
<dbReference type="EMBL" id="KI545981">
    <property type="protein sequence ID" value="EST48643.1"/>
    <property type="molecule type" value="Genomic_DNA"/>
</dbReference>
<dbReference type="OrthoDB" id="10252098at2759"/>
<name>V6LWL6_9EUKA</name>
<dbReference type="SFLD" id="SFLDG01129">
    <property type="entry name" value="C1.5:_HAD__Beta-PGM__Phosphata"/>
    <property type="match status" value="1"/>
</dbReference>
<protein>
    <submittedName>
        <fullName evidence="1">Haloacid dehalogenase-like hydrolase family protein</fullName>
    </submittedName>
</protein>
<dbReference type="GO" id="GO:0016787">
    <property type="term" value="F:hydrolase activity"/>
    <property type="evidence" value="ECO:0007669"/>
    <property type="project" value="UniProtKB-KW"/>
</dbReference>
<dbReference type="Proteomes" id="UP000018208">
    <property type="component" value="Unassembled WGS sequence"/>
</dbReference>
<dbReference type="VEuPathDB" id="GiardiaDB:SS50377_23660"/>
<dbReference type="EMBL" id="AUWU02000004">
    <property type="protein sequence ID" value="KAH0573725.1"/>
    <property type="molecule type" value="Genomic_DNA"/>
</dbReference>
<evidence type="ECO:0000313" key="3">
    <source>
        <dbReference type="Proteomes" id="UP000018208"/>
    </source>
</evidence>
<sequence length="235" mass="26437">MTIVFFDLDGVLVKECGVAEYGYAYLLNLLADPVFDLSQAPDPKYFKIASELRPKIKGRHPIAKVEIIYKLLQISAAQIARFPPVMSVELWYAAQRTFIVKNHPVASYIVPGAKELIQRMKSANITLATLTANEAGQAKWLLEYCCVEFDHIFGYDLERPDLVLKQDLPRQFLRENHFERVFVIGDGVPDVLAGNILGVSIGIAWGDDNYQKLQENGASLVCRGVEVEKIMTFVE</sequence>
<dbReference type="SUPFAM" id="SSF56784">
    <property type="entry name" value="HAD-like"/>
    <property type="match status" value="1"/>
</dbReference>
<evidence type="ECO:0000313" key="2">
    <source>
        <dbReference type="EMBL" id="KAH0573725.1"/>
    </source>
</evidence>
<evidence type="ECO:0000313" key="1">
    <source>
        <dbReference type="EMBL" id="EST48643.1"/>
    </source>
</evidence>
<dbReference type="Gene3D" id="3.40.50.1000">
    <property type="entry name" value="HAD superfamily/HAD-like"/>
    <property type="match status" value="1"/>
</dbReference>
<keyword evidence="1" id="KW-0378">Hydrolase</keyword>
<dbReference type="Pfam" id="PF00702">
    <property type="entry name" value="Hydrolase"/>
    <property type="match status" value="1"/>
</dbReference>
<keyword evidence="3" id="KW-1185">Reference proteome</keyword>
<gene>
    <name evidence="1" type="ORF">SS50377_11256</name>
    <name evidence="2" type="ORF">SS50377_23660</name>
</gene>
<accession>V6LWL6</accession>
<dbReference type="InterPro" id="IPR023214">
    <property type="entry name" value="HAD_sf"/>
</dbReference>
<dbReference type="InterPro" id="IPR036412">
    <property type="entry name" value="HAD-like_sf"/>
</dbReference>
<proteinExistence type="predicted"/>
<dbReference type="SFLD" id="SFLDS00003">
    <property type="entry name" value="Haloacid_Dehalogenase"/>
    <property type="match status" value="1"/>
</dbReference>